<feature type="transmembrane region" description="Helical" evidence="1">
    <location>
        <begin position="63"/>
        <end position="82"/>
    </location>
</feature>
<dbReference type="AlphaFoldDB" id="A0A229UNX9"/>
<name>A0A229UNX9_9BACL</name>
<keyword evidence="1" id="KW-0812">Transmembrane</keyword>
<evidence type="ECO:0000313" key="3">
    <source>
        <dbReference type="Proteomes" id="UP000215509"/>
    </source>
</evidence>
<dbReference type="OrthoDB" id="327431at2"/>
<accession>A0A229UNX9</accession>
<evidence type="ECO:0000256" key="1">
    <source>
        <dbReference type="SAM" id="Phobius"/>
    </source>
</evidence>
<comment type="caution">
    <text evidence="2">The sequence shown here is derived from an EMBL/GenBank/DDBJ whole genome shotgun (WGS) entry which is preliminary data.</text>
</comment>
<protein>
    <submittedName>
        <fullName evidence="2">Permease</fullName>
    </submittedName>
</protein>
<evidence type="ECO:0000313" key="2">
    <source>
        <dbReference type="EMBL" id="OXM85078.1"/>
    </source>
</evidence>
<organism evidence="2 3">
    <name type="scientific">Paenibacillus rigui</name>
    <dbReference type="NCBI Taxonomy" id="554312"/>
    <lineage>
        <taxon>Bacteria</taxon>
        <taxon>Bacillati</taxon>
        <taxon>Bacillota</taxon>
        <taxon>Bacilli</taxon>
        <taxon>Bacillales</taxon>
        <taxon>Paenibacillaceae</taxon>
        <taxon>Paenibacillus</taxon>
    </lineage>
</organism>
<keyword evidence="3" id="KW-1185">Reference proteome</keyword>
<keyword evidence="1" id="KW-0472">Membrane</keyword>
<keyword evidence="1" id="KW-1133">Transmembrane helix</keyword>
<sequence length="197" mass="21189">MFAGHFGLAAIVKAKRPEVPLWALMLSTQLLDVVFVPLYLSGIETIEPVAGDGYGEAVIHADYTHSLLGALVLAAVAGWIASRWQGKRIGSVIGAVVFSHWLLDLLVHRSDLPLLPGNLGQWPLLGFELWKYPVVSIGLEVALIALGAIFYFRNVLQRAGSADGHRRSRAKTWALTSGIVMTGLLVLSLVTDVLGVG</sequence>
<gene>
    <name evidence="2" type="ORF">CF651_15810</name>
</gene>
<feature type="transmembrane region" description="Helical" evidence="1">
    <location>
        <begin position="173"/>
        <end position="191"/>
    </location>
</feature>
<feature type="transmembrane region" description="Helical" evidence="1">
    <location>
        <begin position="89"/>
        <end position="109"/>
    </location>
</feature>
<feature type="transmembrane region" description="Helical" evidence="1">
    <location>
        <begin position="21"/>
        <end position="43"/>
    </location>
</feature>
<dbReference type="Proteomes" id="UP000215509">
    <property type="component" value="Unassembled WGS sequence"/>
</dbReference>
<proteinExistence type="predicted"/>
<reference evidence="2 3" key="1">
    <citation type="submission" date="2017-07" db="EMBL/GenBank/DDBJ databases">
        <title>Genome sequencing and assembly of Paenibacillus rigui.</title>
        <authorList>
            <person name="Mayilraj S."/>
        </authorList>
    </citation>
    <scope>NUCLEOTIDE SEQUENCE [LARGE SCALE GENOMIC DNA]</scope>
    <source>
        <strain evidence="2 3">JCM 16352</strain>
    </source>
</reference>
<dbReference type="RefSeq" id="WP_094015841.1">
    <property type="nucleotide sequence ID" value="NZ_NMQW01000023.1"/>
</dbReference>
<feature type="transmembrane region" description="Helical" evidence="1">
    <location>
        <begin position="129"/>
        <end position="152"/>
    </location>
</feature>
<dbReference type="EMBL" id="NMQW01000023">
    <property type="protein sequence ID" value="OXM85078.1"/>
    <property type="molecule type" value="Genomic_DNA"/>
</dbReference>